<evidence type="ECO:0000313" key="3">
    <source>
        <dbReference type="Proteomes" id="UP000221980"/>
    </source>
</evidence>
<keyword evidence="1" id="KW-0812">Transmembrane</keyword>
<dbReference type="AlphaFoldDB" id="A0A2D0JKH9"/>
<evidence type="ECO:0000313" key="2">
    <source>
        <dbReference type="EMBL" id="PHM46808.1"/>
    </source>
</evidence>
<dbReference type="Proteomes" id="UP000221980">
    <property type="component" value="Unassembled WGS sequence"/>
</dbReference>
<keyword evidence="1" id="KW-0472">Membrane</keyword>
<dbReference type="EMBL" id="NITZ01000029">
    <property type="protein sequence ID" value="PHM46808.1"/>
    <property type="molecule type" value="Genomic_DNA"/>
</dbReference>
<reference evidence="2 3" key="1">
    <citation type="journal article" date="2017" name="Nat. Microbiol.">
        <title>Natural product diversity associated with the nematode symbionts Photorhabdus and Xenorhabdus.</title>
        <authorList>
            <person name="Tobias N.J."/>
            <person name="Wolff H."/>
            <person name="Djahanschiri B."/>
            <person name="Grundmann F."/>
            <person name="Kronenwerth M."/>
            <person name="Shi Y.M."/>
            <person name="Simonyi S."/>
            <person name="Grun P."/>
            <person name="Shapiro-Ilan D."/>
            <person name="Pidot S.J."/>
            <person name="Stinear T.P."/>
            <person name="Ebersberger I."/>
            <person name="Bode H.B."/>
        </authorList>
    </citation>
    <scope>NUCLEOTIDE SEQUENCE [LARGE SCALE GENOMIC DNA]</scope>
    <source>
        <strain evidence="2 3">DSM 17902</strain>
    </source>
</reference>
<name>A0A2D0JKH9_9GAMM</name>
<evidence type="ECO:0000256" key="1">
    <source>
        <dbReference type="SAM" id="Phobius"/>
    </source>
</evidence>
<proteinExistence type="predicted"/>
<protein>
    <submittedName>
        <fullName evidence="2">Uncharacterized protein</fullName>
    </submittedName>
</protein>
<feature type="transmembrane region" description="Helical" evidence="1">
    <location>
        <begin position="39"/>
        <end position="58"/>
    </location>
</feature>
<keyword evidence="1" id="KW-1133">Transmembrane helix</keyword>
<feature type="transmembrane region" description="Helical" evidence="1">
    <location>
        <begin position="7"/>
        <end position="24"/>
    </location>
</feature>
<sequence>MSLNPDALIYAVKLVNQFLVLFMIKDRPLVANSPKPGKLAIIMKAVIVPEPLMAFLLCQNPKYSGYFIID</sequence>
<gene>
    <name evidence="2" type="ORF">Xmir_03848</name>
</gene>
<organism evidence="2 3">
    <name type="scientific">Xenorhabdus miraniensis</name>
    <dbReference type="NCBI Taxonomy" id="351674"/>
    <lineage>
        <taxon>Bacteria</taxon>
        <taxon>Pseudomonadati</taxon>
        <taxon>Pseudomonadota</taxon>
        <taxon>Gammaproteobacteria</taxon>
        <taxon>Enterobacterales</taxon>
        <taxon>Morganellaceae</taxon>
        <taxon>Xenorhabdus</taxon>
    </lineage>
</organism>
<comment type="caution">
    <text evidence="2">The sequence shown here is derived from an EMBL/GenBank/DDBJ whole genome shotgun (WGS) entry which is preliminary data.</text>
</comment>
<keyword evidence="3" id="KW-1185">Reference proteome</keyword>
<accession>A0A2D0JKH9</accession>